<feature type="region of interest" description="Disordered" evidence="9">
    <location>
        <begin position="1716"/>
        <end position="1752"/>
    </location>
</feature>
<dbReference type="InterPro" id="IPR039537">
    <property type="entry name" value="Retrotran_Ty1/copia-like"/>
</dbReference>
<keyword evidence="4" id="KW-0064">Aspartyl protease</keyword>
<keyword evidence="2" id="KW-0645">Protease</keyword>
<feature type="region of interest" description="Disordered" evidence="9">
    <location>
        <begin position="731"/>
        <end position="797"/>
    </location>
</feature>
<dbReference type="Pfam" id="PF07727">
    <property type="entry name" value="RVT_2"/>
    <property type="match status" value="1"/>
</dbReference>
<dbReference type="Pfam" id="PF14223">
    <property type="entry name" value="Retrotran_gag_2"/>
    <property type="match status" value="1"/>
</dbReference>
<dbReference type="GO" id="GO:0006508">
    <property type="term" value="P:proteolysis"/>
    <property type="evidence" value="ECO:0007669"/>
    <property type="project" value="UniProtKB-KW"/>
</dbReference>
<protein>
    <recommendedName>
        <fullName evidence="10">Integrase catalytic domain-containing protein</fullName>
    </recommendedName>
</protein>
<feature type="compositionally biased region" description="Low complexity" evidence="9">
    <location>
        <begin position="780"/>
        <end position="789"/>
    </location>
</feature>
<dbReference type="GO" id="GO:0004190">
    <property type="term" value="F:aspartic-type endopeptidase activity"/>
    <property type="evidence" value="ECO:0007669"/>
    <property type="project" value="UniProtKB-KW"/>
</dbReference>
<organism evidence="11 12">
    <name type="scientific">Puccinia coronata f. sp. avenae</name>
    <dbReference type="NCBI Taxonomy" id="200324"/>
    <lineage>
        <taxon>Eukaryota</taxon>
        <taxon>Fungi</taxon>
        <taxon>Dikarya</taxon>
        <taxon>Basidiomycota</taxon>
        <taxon>Pucciniomycotina</taxon>
        <taxon>Pucciniomycetes</taxon>
        <taxon>Pucciniales</taxon>
        <taxon>Pucciniaceae</taxon>
        <taxon>Puccinia</taxon>
    </lineage>
</organism>
<comment type="catalytic activity">
    <reaction evidence="7">
        <text>DNA(n) + a 2'-deoxyribonucleoside 5'-triphosphate = DNA(n+1) + diphosphate</text>
        <dbReference type="Rhea" id="RHEA:22508"/>
        <dbReference type="Rhea" id="RHEA-COMP:17339"/>
        <dbReference type="Rhea" id="RHEA-COMP:17340"/>
        <dbReference type="ChEBI" id="CHEBI:33019"/>
        <dbReference type="ChEBI" id="CHEBI:61560"/>
        <dbReference type="ChEBI" id="CHEBI:173112"/>
        <dbReference type="EC" id="2.7.7.49"/>
    </reaction>
</comment>
<dbReference type="GO" id="GO:0003887">
    <property type="term" value="F:DNA-directed DNA polymerase activity"/>
    <property type="evidence" value="ECO:0007669"/>
    <property type="project" value="UniProtKB-EC"/>
</dbReference>
<evidence type="ECO:0000256" key="9">
    <source>
        <dbReference type="SAM" id="MobiDB-lite"/>
    </source>
</evidence>
<dbReference type="PROSITE" id="PS50994">
    <property type="entry name" value="INTEGRASE"/>
    <property type="match status" value="1"/>
</dbReference>
<feature type="compositionally biased region" description="Basic residues" evidence="9">
    <location>
        <begin position="254"/>
        <end position="267"/>
    </location>
</feature>
<dbReference type="GO" id="GO:0003723">
    <property type="term" value="F:RNA binding"/>
    <property type="evidence" value="ECO:0007669"/>
    <property type="project" value="UniProtKB-KW"/>
</dbReference>
<dbReference type="InterPro" id="IPR013103">
    <property type="entry name" value="RVT_2"/>
</dbReference>
<dbReference type="InterPro" id="IPR043502">
    <property type="entry name" value="DNA/RNA_pol_sf"/>
</dbReference>
<evidence type="ECO:0000256" key="3">
    <source>
        <dbReference type="ARBA" id="ARBA00022723"/>
    </source>
</evidence>
<dbReference type="OrthoDB" id="2506336at2759"/>
<dbReference type="InterPro" id="IPR036397">
    <property type="entry name" value="RNaseH_sf"/>
</dbReference>
<evidence type="ECO:0000313" key="12">
    <source>
        <dbReference type="Proteomes" id="UP000235388"/>
    </source>
</evidence>
<feature type="compositionally biased region" description="Polar residues" evidence="9">
    <location>
        <begin position="210"/>
        <end position="220"/>
    </location>
</feature>
<dbReference type="STRING" id="200324.A0A2N5VLZ4"/>
<dbReference type="PANTHER" id="PTHR42648">
    <property type="entry name" value="TRANSPOSASE, PUTATIVE-RELATED"/>
    <property type="match status" value="1"/>
</dbReference>
<feature type="compositionally biased region" description="Low complexity" evidence="9">
    <location>
        <begin position="1722"/>
        <end position="1738"/>
    </location>
</feature>
<dbReference type="Pfam" id="PF22936">
    <property type="entry name" value="Pol_BBD"/>
    <property type="match status" value="1"/>
</dbReference>
<evidence type="ECO:0000256" key="4">
    <source>
        <dbReference type="ARBA" id="ARBA00022750"/>
    </source>
</evidence>
<evidence type="ECO:0000256" key="1">
    <source>
        <dbReference type="ARBA" id="ARBA00022578"/>
    </source>
</evidence>
<dbReference type="Pfam" id="PF00665">
    <property type="entry name" value="rve"/>
    <property type="match status" value="1"/>
</dbReference>
<keyword evidence="12" id="KW-1185">Reference proteome</keyword>
<dbReference type="Gene3D" id="3.30.420.10">
    <property type="entry name" value="Ribonuclease H-like superfamily/Ribonuclease H"/>
    <property type="match status" value="1"/>
</dbReference>
<dbReference type="CDD" id="cd09272">
    <property type="entry name" value="RNase_HI_RT_Ty1"/>
    <property type="match status" value="1"/>
</dbReference>
<dbReference type="InterPro" id="IPR054722">
    <property type="entry name" value="PolX-like_BBD"/>
</dbReference>
<dbReference type="GO" id="GO:0003964">
    <property type="term" value="F:RNA-directed DNA polymerase activity"/>
    <property type="evidence" value="ECO:0007669"/>
    <property type="project" value="UniProtKB-EC"/>
</dbReference>
<keyword evidence="1" id="KW-0815">Transposition</keyword>
<dbReference type="InterPro" id="IPR057670">
    <property type="entry name" value="SH3_retrovirus"/>
</dbReference>
<evidence type="ECO:0000256" key="7">
    <source>
        <dbReference type="ARBA" id="ARBA00048173"/>
    </source>
</evidence>
<feature type="domain" description="Integrase catalytic" evidence="10">
    <location>
        <begin position="472"/>
        <end position="643"/>
    </location>
</feature>
<sequence length="1752" mass="196244">MNDKPSTANIPTLTSFNFVDWSIQVEGYLKECDLYSFISEDEPPPNTPSELKTFKSRKTKTSGVLQRTMGTANYSKFKTDATENDPFQMWKKLKAHYLSSAIANQSKVYNDFLDFTFKGTDISNFIVDLAGHINNMRSVGLRIGIPTDFELHENLLCENILKKIPSSLLHTREILIQNRPLTLDSLQKLLENRSRDDITIKIKSEESAMKASTSKSNSSEAKCKDGIHLSNSNHTRDQCFELHPEEKIKYEKRRDKRRAKAKKASKRRSSDTSSEDAWRCVVRKAHSKSLPANTAYLDSGASHHMISDRSAFSTYSEEKRCTIELADGKTTKSAGIGHVYVKTLTGSSVKLECLHVPELVGNLISMGRLYRKGCLMLPSRSEDKYTIVKKDEDIFKVKLNDHDVFLIRIEIVSGKSHHSSRLTFPNTSDIINLHRRAGHPSNESLRKMYDLPAFSISCEECHLSKSHRLPYSNSLPKSSHVLEFVHMDLSGRISPSTNDGYEYYFKITDQFSSYKFVYLLKKKSEAFSCFQQYYATVTVSQGRPIKNVVTDGGGEFNSNEFKQFLSDKGVTVHISAPYTPQQNPVAERGNRTTTEKARTLLKQAKLSHSLWGHAVETAVFLENVTPTRKNDWVSSYEIWFKRPFKLSRLRPFGCRAFVNVIKANRTAKFSDTAKKGIMVGYQLGMHNWRILTEEGRVELSHDVKFDEAQYPGISTSRPAGFLDPPLIEDMEESSSEVELMGSPSPVNVDMSQSPSEEQPPPSSDTSSDSEDKSDYHLAENSNPSSSYNSRPKPGFDYVLQPVDQQAPKNISSSIDESNIITTRRRAHTAIVDDDIDFHIQCFHAGVQFFDQTSVAPKTYSKAMKDPDKDSWVEAINAELFAMERLGVWEIVDIPKNHELLNTVWIFRKKYDQNGVLSKFKARLCAAGNFQVEGENYAETYAPTGRPTALRSLLAMGHSNGLQIHQMDVKNAFLNGKLEDTIYLRAPAGLTIPHGKCLHLLKSIYGLKQAPRVWYHELSSFFTSANFSPSDADPCLFVSNDANWKCWVHVYVDDMVIVSRDVNHFKELISSRYLMDDLGPMKHLLGMKIEPSGSGLKLSQDVYTKKILDKFGMSECKSVLTPMVPNTRLSKATPEEISKFRVLGINYRQAIGLLNYLAVSTRPDISFVMSQLSQHLENPGIQHWAACVHLLRYLSGSVSRGITLGGSIEPLKVYADADYANEKEDAFSYVGYLAMLGDSLISWKSKKHKESVSSSTTEAEYTAMYEGAREAVWLERLLRSLDIPPQNPIPILADNQAAIQLSKNTVFHDRTKHFKVHLHWIRKAITDNEVNPVYVQTNNNLADFLTKSLANPKHLTCIKGLFLHHLSVSFFHHSYDLSHFFIIVVRLVFVGVVVSHGCGLTSRGGLSQIPLGIYRSIRKAEIAFRQAYEQAKQLVPSGTLDWFKASAIALRWADALERTARLSQAVQVYELVLDDLRRALPSLTVPERVRTIQIAQKLAQLYPSLPLTASRTERTTEAAVDKKVEDWLTFCVHEILKIQRDTSNSPSTPSLYLQETIDSPDQLLLALPAWLETVQFASCFEALGKFYARRAQIDLALPLYLQTLSLLLPPPAAGTTARVASDDERCQAATVMNNIGQLLFARSETEAPTGAEQLRANAVTWLAQAAGLARRVLTDHHQPFPPVDPQLPTASSSSVSASEVAALAECRQAFRAASANLASIGGSHPPASPSSHSPPAHHAPLSDLTSSPQRPSP</sequence>
<dbReference type="SUPFAM" id="SSF53098">
    <property type="entry name" value="Ribonuclease H-like"/>
    <property type="match status" value="1"/>
</dbReference>
<dbReference type="SUPFAM" id="SSF56672">
    <property type="entry name" value="DNA/RNA polymerases"/>
    <property type="match status" value="1"/>
</dbReference>
<keyword evidence="5" id="KW-0378">Hydrolase</keyword>
<feature type="compositionally biased region" description="Polar residues" evidence="9">
    <location>
        <begin position="1742"/>
        <end position="1752"/>
    </location>
</feature>
<evidence type="ECO:0000259" key="10">
    <source>
        <dbReference type="PROSITE" id="PS50994"/>
    </source>
</evidence>
<keyword evidence="3" id="KW-0479">Metal-binding</keyword>
<proteinExistence type="predicted"/>
<keyword evidence="6" id="KW-0694">RNA-binding</keyword>
<dbReference type="GO" id="GO:0046872">
    <property type="term" value="F:metal ion binding"/>
    <property type="evidence" value="ECO:0007669"/>
    <property type="project" value="UniProtKB-KW"/>
</dbReference>
<comment type="caution">
    <text evidence="11">The sequence shown here is derived from an EMBL/GenBank/DDBJ whole genome shotgun (WGS) entry which is preliminary data.</text>
</comment>
<gene>
    <name evidence="11" type="ORF">PCANC_08164</name>
</gene>
<dbReference type="Proteomes" id="UP000235388">
    <property type="component" value="Unassembled WGS sequence"/>
</dbReference>
<dbReference type="Pfam" id="PF25597">
    <property type="entry name" value="SH3_retrovirus"/>
    <property type="match status" value="1"/>
</dbReference>
<feature type="region of interest" description="Disordered" evidence="9">
    <location>
        <begin position="250"/>
        <end position="271"/>
    </location>
</feature>
<dbReference type="InterPro" id="IPR001584">
    <property type="entry name" value="Integrase_cat-core"/>
</dbReference>
<reference evidence="11 12" key="1">
    <citation type="submission" date="2017-11" db="EMBL/GenBank/DDBJ databases">
        <title>De novo assembly and phasing of dikaryotic genomes from two isolates of Puccinia coronata f. sp. avenae, the causal agent of oat crown rust.</title>
        <authorList>
            <person name="Miller M.E."/>
            <person name="Zhang Y."/>
            <person name="Omidvar V."/>
            <person name="Sperschneider J."/>
            <person name="Schwessinger B."/>
            <person name="Raley C."/>
            <person name="Palmer J.M."/>
            <person name="Garnica D."/>
            <person name="Upadhyaya N."/>
            <person name="Rathjen J."/>
            <person name="Taylor J.M."/>
            <person name="Park R.F."/>
            <person name="Dodds P.N."/>
            <person name="Hirsch C.D."/>
            <person name="Kianian S.F."/>
            <person name="Figueroa M."/>
        </authorList>
    </citation>
    <scope>NUCLEOTIDE SEQUENCE [LARGE SCALE GENOMIC DNA]</scope>
    <source>
        <strain evidence="11">12NC29</strain>
    </source>
</reference>
<evidence type="ECO:0000256" key="5">
    <source>
        <dbReference type="ARBA" id="ARBA00022801"/>
    </source>
</evidence>
<feature type="region of interest" description="Disordered" evidence="9">
    <location>
        <begin position="206"/>
        <end position="229"/>
    </location>
</feature>
<evidence type="ECO:0000313" key="11">
    <source>
        <dbReference type="EMBL" id="PLW51013.1"/>
    </source>
</evidence>
<dbReference type="GO" id="GO:0015074">
    <property type="term" value="P:DNA integration"/>
    <property type="evidence" value="ECO:0007669"/>
    <property type="project" value="InterPro"/>
</dbReference>
<dbReference type="GO" id="GO:0005634">
    <property type="term" value="C:nucleus"/>
    <property type="evidence" value="ECO:0007669"/>
    <property type="project" value="UniProtKB-ARBA"/>
</dbReference>
<name>A0A2N5VLZ4_9BASI</name>
<dbReference type="EMBL" id="PGCJ01000087">
    <property type="protein sequence ID" value="PLW51013.1"/>
    <property type="molecule type" value="Genomic_DNA"/>
</dbReference>
<evidence type="ECO:0000256" key="8">
    <source>
        <dbReference type="ARBA" id="ARBA00049244"/>
    </source>
</evidence>
<comment type="catalytic activity">
    <reaction evidence="8">
        <text>DNA(n) + a 2'-deoxyribonucleoside 5'-triphosphate = DNA(n+1) + diphosphate</text>
        <dbReference type="Rhea" id="RHEA:22508"/>
        <dbReference type="Rhea" id="RHEA-COMP:17339"/>
        <dbReference type="Rhea" id="RHEA-COMP:17340"/>
        <dbReference type="ChEBI" id="CHEBI:33019"/>
        <dbReference type="ChEBI" id="CHEBI:61560"/>
        <dbReference type="ChEBI" id="CHEBI:173112"/>
        <dbReference type="EC" id="2.7.7.7"/>
    </reaction>
</comment>
<dbReference type="InterPro" id="IPR012337">
    <property type="entry name" value="RNaseH-like_sf"/>
</dbReference>
<dbReference type="GO" id="GO:0032196">
    <property type="term" value="P:transposition"/>
    <property type="evidence" value="ECO:0007669"/>
    <property type="project" value="UniProtKB-KW"/>
</dbReference>
<evidence type="ECO:0000256" key="6">
    <source>
        <dbReference type="ARBA" id="ARBA00022884"/>
    </source>
</evidence>
<dbReference type="PANTHER" id="PTHR42648:SF26">
    <property type="entry name" value="INTEGRASE CATALYTIC DOMAIN-CONTAINING PROTEIN"/>
    <property type="match status" value="1"/>
</dbReference>
<evidence type="ECO:0000256" key="2">
    <source>
        <dbReference type="ARBA" id="ARBA00022670"/>
    </source>
</evidence>
<accession>A0A2N5VLZ4</accession>